<feature type="non-terminal residue" evidence="1">
    <location>
        <position position="1"/>
    </location>
</feature>
<comment type="caution">
    <text evidence="1">The sequence shown here is derived from an EMBL/GenBank/DDBJ whole genome shotgun (WGS) entry which is preliminary data.</text>
</comment>
<evidence type="ECO:0000313" key="2">
    <source>
        <dbReference type="Proteomes" id="UP000593576"/>
    </source>
</evidence>
<dbReference type="Proteomes" id="UP000593576">
    <property type="component" value="Unassembled WGS sequence"/>
</dbReference>
<dbReference type="EMBL" id="JABFAF010000002">
    <property type="protein sequence ID" value="MBA0849393.1"/>
    <property type="molecule type" value="Genomic_DNA"/>
</dbReference>
<protein>
    <submittedName>
        <fullName evidence="1">Uncharacterized protein</fullName>
    </submittedName>
</protein>
<accession>A0A7J9KSA6</accession>
<keyword evidence="2" id="KW-1185">Reference proteome</keyword>
<proteinExistence type="predicted"/>
<sequence length="208" mass="23085">EKLFQWILRQQEEGSRVTTTDIVSYLQIHDCALEVVTITLSLEAIAVEVAPCSLLSNLPKLCQTVIFFPVDFCMYRCNASLRTPDYKNEVDFGAEESPVSPRLSFQLQQHPQTATQLNTSSAPFSSTPISAAKNSVFSNALSSPVRRSLQHYHSVQVGYHSNNVLSSANGSRNTETNYCHQQIREVNSPSPNDCMDMHADSPAGDFLL</sequence>
<reference evidence="1 2" key="1">
    <citation type="journal article" date="2019" name="Genome Biol. Evol.">
        <title>Insights into the evolution of the New World diploid cottons (Gossypium, subgenus Houzingenia) based on genome sequencing.</title>
        <authorList>
            <person name="Grover C.E."/>
            <person name="Arick M.A. 2nd"/>
            <person name="Thrash A."/>
            <person name="Conover J.L."/>
            <person name="Sanders W.S."/>
            <person name="Peterson D.G."/>
            <person name="Frelichowski J.E."/>
            <person name="Scheffler J.A."/>
            <person name="Scheffler B.E."/>
            <person name="Wendel J.F."/>
        </authorList>
    </citation>
    <scope>NUCLEOTIDE SEQUENCE [LARGE SCALE GENOMIC DNA]</scope>
    <source>
        <strain evidence="1">1</strain>
        <tissue evidence="1">Leaf</tissue>
    </source>
</reference>
<evidence type="ECO:0000313" key="1">
    <source>
        <dbReference type="EMBL" id="MBA0849393.1"/>
    </source>
</evidence>
<name>A0A7J9KSA6_GOSSC</name>
<dbReference type="PANTHER" id="PTHR33675">
    <property type="entry name" value="NUCLEAR RECEPTOR FAMILY 2 GROUP C PROTEIN"/>
    <property type="match status" value="1"/>
</dbReference>
<organism evidence="1 2">
    <name type="scientific">Gossypium schwendimanii</name>
    <name type="common">Cotton</name>
    <dbReference type="NCBI Taxonomy" id="34291"/>
    <lineage>
        <taxon>Eukaryota</taxon>
        <taxon>Viridiplantae</taxon>
        <taxon>Streptophyta</taxon>
        <taxon>Embryophyta</taxon>
        <taxon>Tracheophyta</taxon>
        <taxon>Spermatophyta</taxon>
        <taxon>Magnoliopsida</taxon>
        <taxon>eudicotyledons</taxon>
        <taxon>Gunneridae</taxon>
        <taxon>Pentapetalae</taxon>
        <taxon>rosids</taxon>
        <taxon>malvids</taxon>
        <taxon>Malvales</taxon>
        <taxon>Malvaceae</taxon>
        <taxon>Malvoideae</taxon>
        <taxon>Gossypium</taxon>
    </lineage>
</organism>
<gene>
    <name evidence="1" type="ORF">Goshw_015454</name>
</gene>
<dbReference type="OrthoDB" id="755598at2759"/>
<dbReference type="PANTHER" id="PTHR33675:SF1">
    <property type="entry name" value="HOLOCARBOXYLASE SYNTHETASE"/>
    <property type="match status" value="1"/>
</dbReference>
<dbReference type="AlphaFoldDB" id="A0A7J9KSA6"/>